<comment type="subcellular location">
    <subcellularLocation>
        <location evidence="1">Secreted</location>
    </subcellularLocation>
</comment>
<evidence type="ECO:0000256" key="6">
    <source>
        <dbReference type="RuleBase" id="RU000354"/>
    </source>
</evidence>
<dbReference type="EMBL" id="VSRR010006959">
    <property type="protein sequence ID" value="MPC45926.1"/>
    <property type="molecule type" value="Genomic_DNA"/>
</dbReference>
<organism evidence="8 9">
    <name type="scientific">Portunus trituberculatus</name>
    <name type="common">Swimming crab</name>
    <name type="synonym">Neptunus trituberculatus</name>
    <dbReference type="NCBI Taxonomy" id="210409"/>
    <lineage>
        <taxon>Eukaryota</taxon>
        <taxon>Metazoa</taxon>
        <taxon>Ecdysozoa</taxon>
        <taxon>Arthropoda</taxon>
        <taxon>Crustacea</taxon>
        <taxon>Multicrustacea</taxon>
        <taxon>Malacostraca</taxon>
        <taxon>Eumalacostraca</taxon>
        <taxon>Eucarida</taxon>
        <taxon>Decapoda</taxon>
        <taxon>Pleocyemata</taxon>
        <taxon>Brachyura</taxon>
        <taxon>Eubrachyura</taxon>
        <taxon>Portunoidea</taxon>
        <taxon>Portunidae</taxon>
        <taxon>Portuninae</taxon>
        <taxon>Portunus</taxon>
    </lineage>
</organism>
<evidence type="ECO:0000256" key="4">
    <source>
        <dbReference type="ARBA" id="ARBA00023030"/>
    </source>
</evidence>
<comment type="caution">
    <text evidence="8">The sequence shown here is derived from an EMBL/GenBank/DDBJ whole genome shotgun (WGS) entry which is preliminary data.</text>
</comment>
<dbReference type="SMART" id="SM00204">
    <property type="entry name" value="TGFB"/>
    <property type="match status" value="1"/>
</dbReference>
<accession>A0A5B7FKB1</accession>
<proteinExistence type="inferred from homology"/>
<evidence type="ECO:0000256" key="2">
    <source>
        <dbReference type="ARBA" id="ARBA00006656"/>
    </source>
</evidence>
<dbReference type="InterPro" id="IPR001839">
    <property type="entry name" value="TGF-b_C"/>
</dbReference>
<comment type="similarity">
    <text evidence="2 6">Belongs to the TGF-beta family.</text>
</comment>
<dbReference type="GO" id="GO:0008083">
    <property type="term" value="F:growth factor activity"/>
    <property type="evidence" value="ECO:0007669"/>
    <property type="project" value="UniProtKB-KW"/>
</dbReference>
<dbReference type="OrthoDB" id="6377392at2759"/>
<evidence type="ECO:0000256" key="3">
    <source>
        <dbReference type="ARBA" id="ARBA00022525"/>
    </source>
</evidence>
<feature type="domain" description="TGF-beta family profile" evidence="7">
    <location>
        <begin position="6"/>
        <end position="129"/>
    </location>
</feature>
<keyword evidence="5" id="KW-1015">Disulfide bond</keyword>
<dbReference type="InterPro" id="IPR029034">
    <property type="entry name" value="Cystine-knot_cytokine"/>
</dbReference>
<dbReference type="SUPFAM" id="SSF57501">
    <property type="entry name" value="Cystine-knot cytokines"/>
    <property type="match status" value="1"/>
</dbReference>
<dbReference type="PANTHER" id="PTHR11848">
    <property type="entry name" value="TGF-BETA FAMILY"/>
    <property type="match status" value="1"/>
</dbReference>
<dbReference type="AlphaFoldDB" id="A0A5B7FKB1"/>
<dbReference type="Proteomes" id="UP000324222">
    <property type="component" value="Unassembled WGS sequence"/>
</dbReference>
<evidence type="ECO:0000256" key="5">
    <source>
        <dbReference type="ARBA" id="ARBA00023157"/>
    </source>
</evidence>
<reference evidence="8 9" key="1">
    <citation type="submission" date="2019-05" db="EMBL/GenBank/DDBJ databases">
        <title>Another draft genome of Portunus trituberculatus and its Hox gene families provides insights of decapod evolution.</title>
        <authorList>
            <person name="Jeong J.-H."/>
            <person name="Song I."/>
            <person name="Kim S."/>
            <person name="Choi T."/>
            <person name="Kim D."/>
            <person name="Ryu S."/>
            <person name="Kim W."/>
        </authorList>
    </citation>
    <scope>NUCLEOTIDE SEQUENCE [LARGE SCALE GENOMIC DNA]</scope>
    <source>
        <tissue evidence="8">Muscle</tissue>
    </source>
</reference>
<keyword evidence="3" id="KW-0964">Secreted</keyword>
<dbReference type="GO" id="GO:0005615">
    <property type="term" value="C:extracellular space"/>
    <property type="evidence" value="ECO:0007669"/>
    <property type="project" value="TreeGrafter"/>
</dbReference>
<dbReference type="PROSITE" id="PS51362">
    <property type="entry name" value="TGF_BETA_2"/>
    <property type="match status" value="1"/>
</dbReference>
<evidence type="ECO:0000313" key="8">
    <source>
        <dbReference type="EMBL" id="MPC45926.1"/>
    </source>
</evidence>
<sequence length="130" mass="15004">MLPQIHQRRSIEQECSGQDGDRCCRQAIDINSAEMGWDYWLISPSNFTFYYCNGSCPAYPPIDETFDGTEYSKIKTRLIQVGNLDPRDKLKPCCSPTSYKQMDLLFYSGTREIRHRRVTDLLVSSCGCRD</sequence>
<dbReference type="Pfam" id="PF00019">
    <property type="entry name" value="TGF_beta"/>
    <property type="match status" value="1"/>
</dbReference>
<evidence type="ECO:0000259" key="7">
    <source>
        <dbReference type="PROSITE" id="PS51362"/>
    </source>
</evidence>
<evidence type="ECO:0000256" key="1">
    <source>
        <dbReference type="ARBA" id="ARBA00004613"/>
    </source>
</evidence>
<dbReference type="InterPro" id="IPR017948">
    <property type="entry name" value="TGFb_CS"/>
</dbReference>
<dbReference type="PROSITE" id="PS00250">
    <property type="entry name" value="TGF_BETA_1"/>
    <property type="match status" value="1"/>
</dbReference>
<keyword evidence="9" id="KW-1185">Reference proteome</keyword>
<protein>
    <submittedName>
        <fullName evidence="8">Univin</fullName>
    </submittedName>
</protein>
<keyword evidence="4 6" id="KW-0339">Growth factor</keyword>
<dbReference type="InterPro" id="IPR015615">
    <property type="entry name" value="TGF-beta-rel"/>
</dbReference>
<dbReference type="GO" id="GO:0005125">
    <property type="term" value="F:cytokine activity"/>
    <property type="evidence" value="ECO:0007669"/>
    <property type="project" value="TreeGrafter"/>
</dbReference>
<evidence type="ECO:0000313" key="9">
    <source>
        <dbReference type="Proteomes" id="UP000324222"/>
    </source>
</evidence>
<dbReference type="PRINTS" id="PR00669">
    <property type="entry name" value="INHIBINA"/>
</dbReference>
<dbReference type="Gene3D" id="2.10.90.10">
    <property type="entry name" value="Cystine-knot cytokines"/>
    <property type="match status" value="1"/>
</dbReference>
<name>A0A5B7FKB1_PORTR</name>
<dbReference type="CDD" id="cd08698">
    <property type="entry name" value="TGF_beta_SF"/>
    <property type="match status" value="1"/>
</dbReference>
<gene>
    <name evidence="8" type="primary">UNIV</name>
    <name evidence="8" type="ORF">E2C01_039632</name>
</gene>